<dbReference type="PANTHER" id="PTHR35271">
    <property type="entry name" value="ABC TRANSPORTER, SUBSTRATE-BINDING LIPOPROTEIN-RELATED"/>
    <property type="match status" value="1"/>
</dbReference>
<dbReference type="RefSeq" id="WP_274584967.1">
    <property type="nucleotide sequence ID" value="NZ_CP145811.1"/>
</dbReference>
<dbReference type="Gene3D" id="3.40.50.2300">
    <property type="match status" value="2"/>
</dbReference>
<evidence type="ECO:0000313" key="3">
    <source>
        <dbReference type="EMBL" id="WWY02950.1"/>
    </source>
</evidence>
<name>A0A9X4IAW7_9NEIS</name>
<proteinExistence type="predicted"/>
<keyword evidence="1" id="KW-0732">Signal</keyword>
<dbReference type="Proteomes" id="UP001149607">
    <property type="component" value="Chromosome"/>
</dbReference>
<dbReference type="CDD" id="cd06325">
    <property type="entry name" value="PBP1_ABC_unchar_transporter"/>
    <property type="match status" value="1"/>
</dbReference>
<dbReference type="EMBL" id="CP146598">
    <property type="protein sequence ID" value="WWY02950.1"/>
    <property type="molecule type" value="Genomic_DNA"/>
</dbReference>
<dbReference type="PROSITE" id="PS51257">
    <property type="entry name" value="PROKAR_LIPOPROTEIN"/>
    <property type="match status" value="1"/>
</dbReference>
<organism evidence="2">
    <name type="scientific">Neisseria leonii</name>
    <dbReference type="NCBI Taxonomy" id="2995413"/>
    <lineage>
        <taxon>Bacteria</taxon>
        <taxon>Pseudomonadati</taxon>
        <taxon>Pseudomonadota</taxon>
        <taxon>Betaproteobacteria</taxon>
        <taxon>Neisseriales</taxon>
        <taxon>Neisseriaceae</taxon>
        <taxon>Neisseria</taxon>
    </lineage>
</organism>
<sequence>MKLHTAPSFALASMAVALLAACSPSEKAAAPAAAGTAASTAASVPALEAKKIAITAIVEHPALDAARQGVLDELKEQGYEEGKNLTVDFQSAQGSTANAAQIAKKFVGDNPDLIVAISTPSAQSALASTKTIPIVFAAVTDPVAAKLVPSWEQAGANISGVSDLLPLTPQIDLMKKIVPNVKNIGYVYSPGEVNSTVVLDELKEKLTADGINVVAAPAQRSSDVLTAARSLNGKVDVVYTSLDNNVVSQYESMYKAAVEMKRPLVAADTGSVERGAVAALGVNYYDMGRKAGQMAAGVLKDGKNIADLPPARMDTLDLFLSKKNAAAVGVTLPEDLLKEAKEVQE</sequence>
<reference evidence="3" key="2">
    <citation type="submission" date="2024-02" db="EMBL/GenBank/DDBJ databases">
        <title>Neisseria leonii sp. nov.</title>
        <authorList>
            <person name="Boutroux M."/>
            <person name="Favre-Rochex S."/>
            <person name="Gorgette O."/>
            <person name="Touak G."/>
            <person name="Muhle E."/>
            <person name="Chesneau O."/>
            <person name="Clermont D."/>
            <person name="Rahi P."/>
        </authorList>
    </citation>
    <scope>NUCLEOTIDE SEQUENCE</scope>
    <source>
        <strain evidence="3">51.81</strain>
    </source>
</reference>
<dbReference type="AlphaFoldDB" id="A0A9X4IAW7"/>
<dbReference type="Pfam" id="PF04392">
    <property type="entry name" value="ABC_sub_bind"/>
    <property type="match status" value="1"/>
</dbReference>
<reference evidence="2" key="1">
    <citation type="submission" date="2022-10" db="EMBL/GenBank/DDBJ databases">
        <authorList>
            <person name="Boutroux M."/>
        </authorList>
    </citation>
    <scope>NUCLEOTIDE SEQUENCE</scope>
    <source>
        <strain evidence="2">51.81</strain>
    </source>
</reference>
<feature type="signal peptide" evidence="1">
    <location>
        <begin position="1"/>
        <end position="28"/>
    </location>
</feature>
<feature type="chain" id="PRO_5042786891" evidence="1">
    <location>
        <begin position="29"/>
        <end position="345"/>
    </location>
</feature>
<dbReference type="InterPro" id="IPR007487">
    <property type="entry name" value="ABC_transpt-TYRBP-like"/>
</dbReference>
<accession>A0A9X4IAW7</accession>
<dbReference type="PANTHER" id="PTHR35271:SF1">
    <property type="entry name" value="ABC TRANSPORTER, SUBSTRATE-BINDING LIPOPROTEIN"/>
    <property type="match status" value="1"/>
</dbReference>
<evidence type="ECO:0000313" key="2">
    <source>
        <dbReference type="EMBL" id="MDD9327804.1"/>
    </source>
</evidence>
<dbReference type="EMBL" id="JAPQFL010000002">
    <property type="protein sequence ID" value="MDD9327804.1"/>
    <property type="molecule type" value="Genomic_DNA"/>
</dbReference>
<dbReference type="SUPFAM" id="SSF53822">
    <property type="entry name" value="Periplasmic binding protein-like I"/>
    <property type="match status" value="1"/>
</dbReference>
<protein>
    <submittedName>
        <fullName evidence="2">ABC transporter substrate-binding protein</fullName>
    </submittedName>
</protein>
<gene>
    <name evidence="2" type="ORF">ORY91_001216</name>
    <name evidence="3" type="ORF">V9W64_09695</name>
</gene>
<keyword evidence="4" id="KW-1185">Reference proteome</keyword>
<dbReference type="InterPro" id="IPR028082">
    <property type="entry name" value="Peripla_BP_I"/>
</dbReference>
<evidence type="ECO:0000313" key="4">
    <source>
        <dbReference type="Proteomes" id="UP001149607"/>
    </source>
</evidence>
<evidence type="ECO:0000256" key="1">
    <source>
        <dbReference type="SAM" id="SignalP"/>
    </source>
</evidence>